<evidence type="ECO:0000313" key="2">
    <source>
        <dbReference type="EMBL" id="OXA45794.1"/>
    </source>
</evidence>
<dbReference type="AlphaFoldDB" id="A0A226DLR8"/>
<organism evidence="2 3">
    <name type="scientific">Folsomia candida</name>
    <name type="common">Springtail</name>
    <dbReference type="NCBI Taxonomy" id="158441"/>
    <lineage>
        <taxon>Eukaryota</taxon>
        <taxon>Metazoa</taxon>
        <taxon>Ecdysozoa</taxon>
        <taxon>Arthropoda</taxon>
        <taxon>Hexapoda</taxon>
        <taxon>Collembola</taxon>
        <taxon>Entomobryomorpha</taxon>
        <taxon>Isotomoidea</taxon>
        <taxon>Isotomidae</taxon>
        <taxon>Proisotominae</taxon>
        <taxon>Folsomia</taxon>
    </lineage>
</organism>
<evidence type="ECO:0000313" key="3">
    <source>
        <dbReference type="Proteomes" id="UP000198287"/>
    </source>
</evidence>
<keyword evidence="3" id="KW-1185">Reference proteome</keyword>
<proteinExistence type="predicted"/>
<reference evidence="2 3" key="1">
    <citation type="submission" date="2015-12" db="EMBL/GenBank/DDBJ databases">
        <title>The genome of Folsomia candida.</title>
        <authorList>
            <person name="Faddeeva A."/>
            <person name="Derks M.F."/>
            <person name="Anvar Y."/>
            <person name="Smit S."/>
            <person name="Van Straalen N."/>
            <person name="Roelofs D."/>
        </authorList>
    </citation>
    <scope>NUCLEOTIDE SEQUENCE [LARGE SCALE GENOMIC DNA]</scope>
    <source>
        <strain evidence="2 3">VU population</strain>
        <tissue evidence="2">Whole body</tissue>
    </source>
</reference>
<feature type="compositionally biased region" description="Basic and acidic residues" evidence="1">
    <location>
        <begin position="300"/>
        <end position="313"/>
    </location>
</feature>
<gene>
    <name evidence="2" type="ORF">Fcan01_19430</name>
</gene>
<dbReference type="Proteomes" id="UP000198287">
    <property type="component" value="Unassembled WGS sequence"/>
</dbReference>
<sequence length="324" mass="36563">MRRHKCKAGSVTTTYFIVTRRSVNLCITCKSCGAQTECYIVMQENRVSSKTDDDAFDHSPIITPCKLSLFESRSQSLCQKGDKMRINFCLENTATGRDGAVLAETRRVLGWSGASMDHKLTNDPSGFGLNLPQPPPPALHTLTLPSTTPTCSPPQHIKQRSYLGELLQSVDPPVHRVRRDPSSPDGSACRCWDGCGRGCHQARRTDLRLSCLILHIEKAVCWFFGWRDRLRKTLRWWDMQISEAISLSEGTVTNKLPNNQELTSSRNLPNFAHFHPVHIEKERAERRKVKKAGCRFKIVDPPETKDSTREKFFASEPTASHAQT</sequence>
<comment type="caution">
    <text evidence="2">The sequence shown here is derived from an EMBL/GenBank/DDBJ whole genome shotgun (WGS) entry which is preliminary data.</text>
</comment>
<protein>
    <submittedName>
        <fullName evidence="2">Uncharacterized protein</fullName>
    </submittedName>
</protein>
<evidence type="ECO:0000256" key="1">
    <source>
        <dbReference type="SAM" id="MobiDB-lite"/>
    </source>
</evidence>
<accession>A0A226DLR8</accession>
<dbReference type="EMBL" id="LNIX01000017">
    <property type="protein sequence ID" value="OXA45794.1"/>
    <property type="molecule type" value="Genomic_DNA"/>
</dbReference>
<name>A0A226DLR8_FOLCA</name>
<feature type="region of interest" description="Disordered" evidence="1">
    <location>
        <begin position="300"/>
        <end position="324"/>
    </location>
</feature>